<evidence type="ECO:0000313" key="2">
    <source>
        <dbReference type="Proteomes" id="UP001433508"/>
    </source>
</evidence>
<dbReference type="EMBL" id="MU971358">
    <property type="protein sequence ID" value="KAK9238252.1"/>
    <property type="molecule type" value="Genomic_DNA"/>
</dbReference>
<evidence type="ECO:0000313" key="1">
    <source>
        <dbReference type="EMBL" id="KAK9238252.1"/>
    </source>
</evidence>
<keyword evidence="2" id="KW-1185">Reference proteome</keyword>
<sequence length="201" mass="22206">MASSQSYRNLLICSVGNPGRKYAKSRHSIGHTLLDFLIADHNRQLVRIRSPTFDGDLIEGNSLLNTDLLTHRIALFKPFTYMNVSGTAIVNAWQWSQKRFGQSSRLVILHDELDLPVGKLKMKVGGSSKGHNGLKSIATYIAPGQLTKFGIGIGRPVSRSPDNVADYVLSNVSPSDMTVIRDDVYPQLWQMLANLEKGIGN</sequence>
<reference evidence="2" key="1">
    <citation type="journal article" date="2024" name="Front. Bioeng. Biotechnol.">
        <title>Genome-scale model development and genomic sequencing of the oleaginous clade Lipomyces.</title>
        <authorList>
            <person name="Czajka J.J."/>
            <person name="Han Y."/>
            <person name="Kim J."/>
            <person name="Mondo S.J."/>
            <person name="Hofstad B.A."/>
            <person name="Robles A."/>
            <person name="Haridas S."/>
            <person name="Riley R."/>
            <person name="LaButti K."/>
            <person name="Pangilinan J."/>
            <person name="Andreopoulos W."/>
            <person name="Lipzen A."/>
            <person name="Yan J."/>
            <person name="Wang M."/>
            <person name="Ng V."/>
            <person name="Grigoriev I.V."/>
            <person name="Spatafora J.W."/>
            <person name="Magnuson J.K."/>
            <person name="Baker S.E."/>
            <person name="Pomraning K.R."/>
        </authorList>
    </citation>
    <scope>NUCLEOTIDE SEQUENCE [LARGE SCALE GENOMIC DNA]</scope>
    <source>
        <strain evidence="2">CBS 7786</strain>
    </source>
</reference>
<gene>
    <name evidence="1" type="ORF">V1525DRAFT_401519</name>
</gene>
<organism evidence="1 2">
    <name type="scientific">Lipomyces kononenkoae</name>
    <name type="common">Yeast</name>
    <dbReference type="NCBI Taxonomy" id="34357"/>
    <lineage>
        <taxon>Eukaryota</taxon>
        <taxon>Fungi</taxon>
        <taxon>Dikarya</taxon>
        <taxon>Ascomycota</taxon>
        <taxon>Saccharomycotina</taxon>
        <taxon>Lipomycetes</taxon>
        <taxon>Lipomycetales</taxon>
        <taxon>Lipomycetaceae</taxon>
        <taxon>Lipomyces</taxon>
    </lineage>
</organism>
<keyword evidence="1" id="KW-0378">Hydrolase</keyword>
<comment type="caution">
    <text evidence="1">The sequence shown here is derived from an EMBL/GenBank/DDBJ whole genome shotgun (WGS) entry which is preliminary data.</text>
</comment>
<dbReference type="Proteomes" id="UP001433508">
    <property type="component" value="Unassembled WGS sequence"/>
</dbReference>
<name>A0ACC3T5X0_LIPKO</name>
<accession>A0ACC3T5X0</accession>
<protein>
    <submittedName>
        <fullName evidence="1">Peptidyl-tRNA hydrolase</fullName>
    </submittedName>
</protein>
<proteinExistence type="predicted"/>